<name>A0A2K1JM04_PHYPA</name>
<dbReference type="Pfam" id="PF14215">
    <property type="entry name" value="bHLH-MYC_N"/>
    <property type="match status" value="1"/>
</dbReference>
<feature type="domain" description="BHLH" evidence="7">
    <location>
        <begin position="525"/>
        <end position="574"/>
    </location>
</feature>
<dbReference type="RefSeq" id="XP_024393060.1">
    <property type="nucleotide sequence ID" value="XM_024537292.2"/>
</dbReference>
<feature type="coiled-coil region" evidence="5">
    <location>
        <begin position="571"/>
        <end position="598"/>
    </location>
</feature>
<dbReference type="SMR" id="A0A2K1JM04"/>
<dbReference type="Gene3D" id="4.10.280.10">
    <property type="entry name" value="Helix-loop-helix DNA-binding domain"/>
    <property type="match status" value="1"/>
</dbReference>
<dbReference type="PaxDb" id="3218-PP1S5_289V6.1"/>
<keyword evidence="4" id="KW-0539">Nucleus</keyword>
<evidence type="ECO:0000256" key="5">
    <source>
        <dbReference type="SAM" id="Coils"/>
    </source>
</evidence>
<keyword evidence="3" id="KW-0804">Transcription</keyword>
<dbReference type="PROSITE" id="PS50888">
    <property type="entry name" value="BHLH"/>
    <property type="match status" value="1"/>
</dbReference>
<evidence type="ECO:0000256" key="2">
    <source>
        <dbReference type="ARBA" id="ARBA00023015"/>
    </source>
</evidence>
<protein>
    <recommendedName>
        <fullName evidence="7">BHLH domain-containing protein</fullName>
    </recommendedName>
</protein>
<dbReference type="Gramene" id="Pp3c13_11550V3.1">
    <property type="protein sequence ID" value="Pp3c13_11550V3.1"/>
    <property type="gene ID" value="Pp3c13_11550"/>
</dbReference>
<proteinExistence type="predicted"/>
<evidence type="ECO:0000313" key="10">
    <source>
        <dbReference type="Proteomes" id="UP000006727"/>
    </source>
</evidence>
<evidence type="ECO:0000259" key="7">
    <source>
        <dbReference type="PROSITE" id="PS50888"/>
    </source>
</evidence>
<dbReference type="Pfam" id="PF00010">
    <property type="entry name" value="HLH"/>
    <property type="match status" value="1"/>
</dbReference>
<evidence type="ECO:0000313" key="9">
    <source>
        <dbReference type="EnsemblPlants" id="Pp3c13_11550V3.1"/>
    </source>
</evidence>
<keyword evidence="5" id="KW-0175">Coiled coil</keyword>
<reference evidence="8 10" key="1">
    <citation type="journal article" date="2008" name="Science">
        <title>The Physcomitrella genome reveals evolutionary insights into the conquest of land by plants.</title>
        <authorList>
            <person name="Rensing S."/>
            <person name="Lang D."/>
            <person name="Zimmer A."/>
            <person name="Terry A."/>
            <person name="Salamov A."/>
            <person name="Shapiro H."/>
            <person name="Nishiyama T."/>
            <person name="Perroud P.-F."/>
            <person name="Lindquist E."/>
            <person name="Kamisugi Y."/>
            <person name="Tanahashi T."/>
            <person name="Sakakibara K."/>
            <person name="Fujita T."/>
            <person name="Oishi K."/>
            <person name="Shin-I T."/>
            <person name="Kuroki Y."/>
            <person name="Toyoda A."/>
            <person name="Suzuki Y."/>
            <person name="Hashimoto A."/>
            <person name="Yamaguchi K."/>
            <person name="Sugano A."/>
            <person name="Kohara Y."/>
            <person name="Fujiyama A."/>
            <person name="Anterola A."/>
            <person name="Aoki S."/>
            <person name="Ashton N."/>
            <person name="Barbazuk W.B."/>
            <person name="Barker E."/>
            <person name="Bennetzen J."/>
            <person name="Bezanilla M."/>
            <person name="Blankenship R."/>
            <person name="Cho S.H."/>
            <person name="Dutcher S."/>
            <person name="Estelle M."/>
            <person name="Fawcett J.A."/>
            <person name="Gundlach H."/>
            <person name="Hanada K."/>
            <person name="Heyl A."/>
            <person name="Hicks K.A."/>
            <person name="Hugh J."/>
            <person name="Lohr M."/>
            <person name="Mayer K."/>
            <person name="Melkozernov A."/>
            <person name="Murata T."/>
            <person name="Nelson D."/>
            <person name="Pils B."/>
            <person name="Prigge M."/>
            <person name="Reiss B."/>
            <person name="Renner T."/>
            <person name="Rombauts S."/>
            <person name="Rushton P."/>
            <person name="Sanderfoot A."/>
            <person name="Schween G."/>
            <person name="Shiu S.-H."/>
            <person name="Stueber K."/>
            <person name="Theodoulou F.L."/>
            <person name="Tu H."/>
            <person name="Van de Peer Y."/>
            <person name="Verrier P.J."/>
            <person name="Waters E."/>
            <person name="Wood A."/>
            <person name="Yang L."/>
            <person name="Cove D."/>
            <person name="Cuming A."/>
            <person name="Hasebe M."/>
            <person name="Lucas S."/>
            <person name="Mishler D.B."/>
            <person name="Reski R."/>
            <person name="Grigoriev I."/>
            <person name="Quatrano R.S."/>
            <person name="Boore J.L."/>
        </authorList>
    </citation>
    <scope>NUCLEOTIDE SEQUENCE [LARGE SCALE GENOMIC DNA]</scope>
    <source>
        <strain evidence="9 10">cv. Gransden 2004</strain>
    </source>
</reference>
<gene>
    <name evidence="9" type="primary">LOC112290701</name>
    <name evidence="8" type="ORF">PHYPA_017235</name>
</gene>
<evidence type="ECO:0000256" key="4">
    <source>
        <dbReference type="ARBA" id="ARBA00023242"/>
    </source>
</evidence>
<dbReference type="GO" id="GO:0006355">
    <property type="term" value="P:regulation of DNA-templated transcription"/>
    <property type="evidence" value="ECO:0000318"/>
    <property type="project" value="GO_Central"/>
</dbReference>
<dbReference type="SMART" id="SM00353">
    <property type="entry name" value="HLH"/>
    <property type="match status" value="1"/>
</dbReference>
<dbReference type="Pfam" id="PF22754">
    <property type="entry name" value="bHLH-TF_ACT-like_plant"/>
    <property type="match status" value="1"/>
</dbReference>
<sequence>METGPPNLWDATDPLMVEAFIGGYGIPGYETQVDLGCTAGQDLEQNDSVLQRRLHTLVEESSENWIYGIFWQRSLSPSGESILGWGDGYYKGPNDSDEFDSRQTLTEEHQLQRKKVLRELQALVSCLDDDATEDVSNTEWFYLVSMCHSFALGVGTPGQALALGQHIWLEEADKASNKICTRANLAKMAGIQTILCVPTMNGVVELGSTDLIHRRWDVVEHIKMVFQDSTWGLDDMQIMSHSQVANFDSTLMPYNSSMTLDPTSIAGTTSITSNTDPGLADHESVDFNARLFHTDKLLLHSGGLGFNGFDHLWGQTNDFHCNDPLPDDVENSLGQSMYDILGKLPLQEEQLPFLASSSFPKNPESNSRHSVFQMNNVGKLPQLDHRSASLPAMEKPHSKLQPTYTFPQYSGDFEVGEMYNPPGHIPTMRPKLPNQEERVQFPLMPAVEKASVIEKPMPLLKPIPQSPSPPVSKPAGPSVSANGLKLTDHLGQDFVDPESVTIKVNVMEAPKLPRKRGRKPANDREEPLNHVQAERQRREKLNKRFYALRAVVPNVSKMDKASLLGDAIAHINYLQEKLHDAEMRIKDLQRVCSAKRERGQEALVIGAPKDDTQLKPERNGTRPVFGIFPGGKRFSIAVNVFGEEAMIRVNCVRDAYSVVNMMMALQELRLDIQHSNTSSTSDDILHIVVAKMKPTERYTQEQLAALLERSDQATGYLTKREGSDTALQKLGNPP</sequence>
<evidence type="ECO:0000256" key="1">
    <source>
        <dbReference type="ARBA" id="ARBA00004123"/>
    </source>
</evidence>
<feature type="region of interest" description="Disordered" evidence="6">
    <location>
        <begin position="512"/>
        <end position="535"/>
    </location>
</feature>
<dbReference type="PANTHER" id="PTHR11514">
    <property type="entry name" value="MYC"/>
    <property type="match status" value="1"/>
</dbReference>
<dbReference type="InterPro" id="IPR054502">
    <property type="entry name" value="bHLH-TF_ACT-like_plant"/>
</dbReference>
<accession>A0A2K1JM04</accession>
<dbReference type="STRING" id="3218.A0A2K1JM04"/>
<dbReference type="PANTHER" id="PTHR11514:SF43">
    <property type="entry name" value="TRANSCRIPTION FACTOR MYC2"/>
    <property type="match status" value="1"/>
</dbReference>
<evidence type="ECO:0000256" key="6">
    <source>
        <dbReference type="SAM" id="MobiDB-lite"/>
    </source>
</evidence>
<feature type="compositionally biased region" description="Basic and acidic residues" evidence="6">
    <location>
        <begin position="520"/>
        <end position="535"/>
    </location>
</feature>
<dbReference type="FunCoup" id="A0A2K1JM04">
    <property type="interactions" value="298"/>
</dbReference>
<comment type="subcellular location">
    <subcellularLocation>
        <location evidence="1">Nucleus</location>
    </subcellularLocation>
</comment>
<dbReference type="InterPro" id="IPR036638">
    <property type="entry name" value="HLH_DNA-bd_sf"/>
</dbReference>
<dbReference type="Proteomes" id="UP000006727">
    <property type="component" value="Chromosome 13"/>
</dbReference>
<keyword evidence="10" id="KW-1185">Reference proteome</keyword>
<dbReference type="GO" id="GO:0003700">
    <property type="term" value="F:DNA-binding transcription factor activity"/>
    <property type="evidence" value="ECO:0000318"/>
    <property type="project" value="GO_Central"/>
</dbReference>
<dbReference type="GO" id="GO:0000976">
    <property type="term" value="F:transcription cis-regulatory region binding"/>
    <property type="evidence" value="ECO:0000318"/>
    <property type="project" value="GO_Central"/>
</dbReference>
<dbReference type="KEGG" id="ppp:112290701"/>
<dbReference type="EMBL" id="ABEU02000013">
    <property type="protein sequence ID" value="PNR42406.1"/>
    <property type="molecule type" value="Genomic_DNA"/>
</dbReference>
<evidence type="ECO:0000313" key="8">
    <source>
        <dbReference type="EMBL" id="PNR42406.1"/>
    </source>
</evidence>
<dbReference type="InterPro" id="IPR045084">
    <property type="entry name" value="AIB/MYC-like"/>
</dbReference>
<dbReference type="InterPro" id="IPR011598">
    <property type="entry name" value="bHLH_dom"/>
</dbReference>
<dbReference type="GO" id="GO:0005634">
    <property type="term" value="C:nucleus"/>
    <property type="evidence" value="ECO:0000318"/>
    <property type="project" value="GO_Central"/>
</dbReference>
<dbReference type="EnsemblPlants" id="Pp3c13_11550V3.1">
    <property type="protein sequence ID" value="Pp3c13_11550V3.1"/>
    <property type="gene ID" value="Pp3c13_11550"/>
</dbReference>
<organism evidence="8">
    <name type="scientific">Physcomitrium patens</name>
    <name type="common">Spreading-leaved earth moss</name>
    <name type="synonym">Physcomitrella patens</name>
    <dbReference type="NCBI Taxonomy" id="3218"/>
    <lineage>
        <taxon>Eukaryota</taxon>
        <taxon>Viridiplantae</taxon>
        <taxon>Streptophyta</taxon>
        <taxon>Embryophyta</taxon>
        <taxon>Bryophyta</taxon>
        <taxon>Bryophytina</taxon>
        <taxon>Bryopsida</taxon>
        <taxon>Funariidae</taxon>
        <taxon>Funariales</taxon>
        <taxon>Funariaceae</taxon>
        <taxon>Physcomitrium</taxon>
    </lineage>
</organism>
<dbReference type="InterPro" id="IPR025610">
    <property type="entry name" value="MYC/MYB_N"/>
</dbReference>
<reference evidence="9" key="3">
    <citation type="submission" date="2020-12" db="UniProtKB">
        <authorList>
            <consortium name="EnsemblPlants"/>
        </authorList>
    </citation>
    <scope>IDENTIFICATION</scope>
</reference>
<evidence type="ECO:0000256" key="3">
    <source>
        <dbReference type="ARBA" id="ARBA00023163"/>
    </source>
</evidence>
<dbReference type="AlphaFoldDB" id="A0A2K1JM04"/>
<dbReference type="GeneID" id="112290701"/>
<reference evidence="8 10" key="2">
    <citation type="journal article" date="2018" name="Plant J.">
        <title>The Physcomitrella patens chromosome-scale assembly reveals moss genome structure and evolution.</title>
        <authorList>
            <person name="Lang D."/>
            <person name="Ullrich K.K."/>
            <person name="Murat F."/>
            <person name="Fuchs J."/>
            <person name="Jenkins J."/>
            <person name="Haas F.B."/>
            <person name="Piednoel M."/>
            <person name="Gundlach H."/>
            <person name="Van Bel M."/>
            <person name="Meyberg R."/>
            <person name="Vives C."/>
            <person name="Morata J."/>
            <person name="Symeonidi A."/>
            <person name="Hiss M."/>
            <person name="Muchero W."/>
            <person name="Kamisugi Y."/>
            <person name="Saleh O."/>
            <person name="Blanc G."/>
            <person name="Decker E.L."/>
            <person name="van Gessel N."/>
            <person name="Grimwood J."/>
            <person name="Hayes R.D."/>
            <person name="Graham S.W."/>
            <person name="Gunter L.E."/>
            <person name="McDaniel S.F."/>
            <person name="Hoernstein S.N.W."/>
            <person name="Larsson A."/>
            <person name="Li F.W."/>
            <person name="Perroud P.F."/>
            <person name="Phillips J."/>
            <person name="Ranjan P."/>
            <person name="Rokshar D.S."/>
            <person name="Rothfels C.J."/>
            <person name="Schneider L."/>
            <person name="Shu S."/>
            <person name="Stevenson D.W."/>
            <person name="Thummler F."/>
            <person name="Tillich M."/>
            <person name="Villarreal Aguilar J.C."/>
            <person name="Widiez T."/>
            <person name="Wong G.K."/>
            <person name="Wymore A."/>
            <person name="Zhang Y."/>
            <person name="Zimmer A.D."/>
            <person name="Quatrano R.S."/>
            <person name="Mayer K.F.X."/>
            <person name="Goodstein D."/>
            <person name="Casacuberta J.M."/>
            <person name="Vandepoele K."/>
            <person name="Reski R."/>
            <person name="Cuming A.C."/>
            <person name="Tuskan G.A."/>
            <person name="Maumus F."/>
            <person name="Salse J."/>
            <person name="Schmutz J."/>
            <person name="Rensing S.A."/>
        </authorList>
    </citation>
    <scope>NUCLEOTIDE SEQUENCE [LARGE SCALE GENOMIC DNA]</scope>
    <source>
        <strain evidence="9 10">cv. Gransden 2004</strain>
    </source>
</reference>
<dbReference type="OrthoDB" id="1926382at2759"/>
<dbReference type="SUPFAM" id="SSF47459">
    <property type="entry name" value="HLH, helix-loop-helix DNA-binding domain"/>
    <property type="match status" value="1"/>
</dbReference>
<dbReference type="GO" id="GO:0046983">
    <property type="term" value="F:protein dimerization activity"/>
    <property type="evidence" value="ECO:0007669"/>
    <property type="project" value="InterPro"/>
</dbReference>
<dbReference type="CDD" id="cd11449">
    <property type="entry name" value="bHLH_AtAIB_like"/>
    <property type="match status" value="1"/>
</dbReference>
<keyword evidence="2" id="KW-0805">Transcription regulation</keyword>